<dbReference type="Pfam" id="PF01420">
    <property type="entry name" value="Methylase_S"/>
    <property type="match status" value="2"/>
</dbReference>
<accession>A0A6B0T264</accession>
<sequence length="462" mass="52198">MSKDSTLDDFIEDKKEKSSNLKLGPIEIDIPDEWDSKELTSVLDLTTGNNYSGKHLSDNDNGGRIFLTLKSVNKGGGFNWDSLKYYTGEVNDKEIVEPGDLLIANTDVTQDGDIVGYSIRVPDFNSKKEIAASMDLSILRPKCDSINIPYVEYLLQTNYVHSRMRAFSAGSTVLHLNTDLVKSLSLPFPPLPEQRKIATILHSVDQAIEKTEKIIEQAERTKQALMQSLFVDGYFEHGETVTAHHQNRLPRHPAEWQTKPAEDVMEVTRGAHPRPKSDDSLWRGETPIVKIGDRNRGDSRTITTTKEKVTEKGSQKSKLVDEGTLIVSNAGTVGVARITGMQTCIHDHWLILRDYEEDLSTRYLYYFINWNQEFLEALASGSTVLDLNTDDFRLFDVTFPPLDEQQKIADSLDSLHDQKMANIQYSEQLKRLKQGLMQDLLSGTVRTTDTNIQVPDEIEQYG</sequence>
<keyword evidence="3" id="KW-0238">DNA-binding</keyword>
<evidence type="ECO:0000256" key="3">
    <source>
        <dbReference type="ARBA" id="ARBA00023125"/>
    </source>
</evidence>
<evidence type="ECO:0000313" key="6">
    <source>
        <dbReference type="EMBL" id="MXR52055.1"/>
    </source>
</evidence>
<evidence type="ECO:0000259" key="5">
    <source>
        <dbReference type="Pfam" id="PF01420"/>
    </source>
</evidence>
<dbReference type="Gene3D" id="3.90.220.20">
    <property type="entry name" value="DNA methylase specificity domains"/>
    <property type="match status" value="2"/>
</dbReference>
<dbReference type="AlphaFoldDB" id="A0A6B0T264"/>
<keyword evidence="2" id="KW-0680">Restriction system</keyword>
<dbReference type="EMBL" id="WUUT01000004">
    <property type="protein sequence ID" value="MXR52055.1"/>
    <property type="molecule type" value="Genomic_DNA"/>
</dbReference>
<evidence type="ECO:0000256" key="2">
    <source>
        <dbReference type="ARBA" id="ARBA00022747"/>
    </source>
</evidence>
<dbReference type="PANTHER" id="PTHR30408">
    <property type="entry name" value="TYPE-1 RESTRICTION ENZYME ECOKI SPECIFICITY PROTEIN"/>
    <property type="match status" value="1"/>
</dbReference>
<keyword evidence="7" id="KW-1185">Reference proteome</keyword>
<dbReference type="PANTHER" id="PTHR30408:SF12">
    <property type="entry name" value="TYPE I RESTRICTION ENZYME MJAVIII SPECIFICITY SUBUNIT"/>
    <property type="match status" value="1"/>
</dbReference>
<comment type="caution">
    <text evidence="6">The sequence shown here is derived from an EMBL/GenBank/DDBJ whole genome shotgun (WGS) entry which is preliminary data.</text>
</comment>
<dbReference type="InterPro" id="IPR000055">
    <property type="entry name" value="Restrct_endonuc_typeI_TRD"/>
</dbReference>
<feature type="domain" description="Type I restriction modification DNA specificity" evidence="5">
    <location>
        <begin position="253"/>
        <end position="419"/>
    </location>
</feature>
<feature type="coiled-coil region" evidence="4">
    <location>
        <begin position="201"/>
        <end position="228"/>
    </location>
</feature>
<dbReference type="SUPFAM" id="SSF116734">
    <property type="entry name" value="DNA methylase specificity domain"/>
    <property type="match status" value="2"/>
</dbReference>
<dbReference type="Proteomes" id="UP000466535">
    <property type="component" value="Unassembled WGS sequence"/>
</dbReference>
<comment type="similarity">
    <text evidence="1">Belongs to the type-I restriction system S methylase family.</text>
</comment>
<dbReference type="OrthoDB" id="84651at2157"/>
<dbReference type="GO" id="GO:0003677">
    <property type="term" value="F:DNA binding"/>
    <property type="evidence" value="ECO:0007669"/>
    <property type="project" value="UniProtKB-KW"/>
</dbReference>
<protein>
    <recommendedName>
        <fullName evidence="5">Type I restriction modification DNA specificity domain-containing protein</fullName>
    </recommendedName>
</protein>
<gene>
    <name evidence="6" type="ORF">GRX03_10645</name>
</gene>
<dbReference type="GO" id="GO:0009307">
    <property type="term" value="P:DNA restriction-modification system"/>
    <property type="evidence" value="ECO:0007669"/>
    <property type="project" value="UniProtKB-KW"/>
</dbReference>
<keyword evidence="4" id="KW-0175">Coiled coil</keyword>
<dbReference type="InterPro" id="IPR052021">
    <property type="entry name" value="Type-I_RS_S_subunit"/>
</dbReference>
<name>A0A6B0T264_9EURY</name>
<organism evidence="6 7">
    <name type="scientific">Halovenus carboxidivorans</name>
    <dbReference type="NCBI Taxonomy" id="2692199"/>
    <lineage>
        <taxon>Archaea</taxon>
        <taxon>Methanobacteriati</taxon>
        <taxon>Methanobacteriota</taxon>
        <taxon>Stenosarchaea group</taxon>
        <taxon>Halobacteria</taxon>
        <taxon>Halobacteriales</taxon>
        <taxon>Haloarculaceae</taxon>
        <taxon>Halovenus</taxon>
    </lineage>
</organism>
<evidence type="ECO:0000256" key="1">
    <source>
        <dbReference type="ARBA" id="ARBA00010923"/>
    </source>
</evidence>
<evidence type="ECO:0000313" key="7">
    <source>
        <dbReference type="Proteomes" id="UP000466535"/>
    </source>
</evidence>
<evidence type="ECO:0000256" key="4">
    <source>
        <dbReference type="SAM" id="Coils"/>
    </source>
</evidence>
<proteinExistence type="inferred from homology"/>
<feature type="domain" description="Type I restriction modification DNA specificity" evidence="5">
    <location>
        <begin position="31"/>
        <end position="219"/>
    </location>
</feature>
<dbReference type="RefSeq" id="WP_159764200.1">
    <property type="nucleotide sequence ID" value="NZ_WUUT01000004.1"/>
</dbReference>
<reference evidence="6 7" key="1">
    <citation type="submission" date="2019-12" db="EMBL/GenBank/DDBJ databases">
        <title>Isolation and characterization of three novel carbon monoxide-oxidizing members of Halobacteria from salione crusts and soils.</title>
        <authorList>
            <person name="Myers M.R."/>
            <person name="King G.M."/>
        </authorList>
    </citation>
    <scope>NUCLEOTIDE SEQUENCE [LARGE SCALE GENOMIC DNA]</scope>
    <source>
        <strain evidence="6 7">WSH3</strain>
    </source>
</reference>
<dbReference type="Gene3D" id="1.10.287.1120">
    <property type="entry name" value="Bipartite methylase S protein"/>
    <property type="match status" value="1"/>
</dbReference>
<dbReference type="InterPro" id="IPR044946">
    <property type="entry name" value="Restrct_endonuc_typeI_TRD_sf"/>
</dbReference>